<dbReference type="Pfam" id="PF02886">
    <property type="entry name" value="LBP_BPI_CETP_C"/>
    <property type="match status" value="1"/>
</dbReference>
<dbReference type="PANTHER" id="PTHR10504">
    <property type="entry name" value="BACTERICIDAL PERMEABILITY-INCREASING BPI PROTEIN-RELATED"/>
    <property type="match status" value="1"/>
</dbReference>
<evidence type="ECO:0000313" key="9">
    <source>
        <dbReference type="EMBL" id="CAI8045638.1"/>
    </source>
</evidence>
<dbReference type="InterPro" id="IPR030675">
    <property type="entry name" value="BPI/LBP"/>
</dbReference>
<dbReference type="AlphaFoldDB" id="A0AA35X508"/>
<comment type="subcellular location">
    <subcellularLocation>
        <location evidence="1">Secreted</location>
    </subcellularLocation>
</comment>
<dbReference type="SMART" id="SM00328">
    <property type="entry name" value="BPI1"/>
    <property type="match status" value="1"/>
</dbReference>
<dbReference type="SUPFAM" id="SSF55394">
    <property type="entry name" value="Bactericidal permeability-increasing protein, BPI"/>
    <property type="match status" value="2"/>
</dbReference>
<reference evidence="9" key="1">
    <citation type="submission" date="2023-03" db="EMBL/GenBank/DDBJ databases">
        <authorList>
            <person name="Steffen K."/>
            <person name="Cardenas P."/>
        </authorList>
    </citation>
    <scope>NUCLEOTIDE SEQUENCE</scope>
</reference>
<dbReference type="GO" id="GO:0005615">
    <property type="term" value="C:extracellular space"/>
    <property type="evidence" value="ECO:0007669"/>
    <property type="project" value="InterPro"/>
</dbReference>
<comment type="caution">
    <text evidence="9">The sequence shown here is derived from an EMBL/GenBank/DDBJ whole genome shotgun (WGS) entry which is preliminary data.</text>
</comment>
<evidence type="ECO:0000256" key="4">
    <source>
        <dbReference type="ARBA" id="ARBA00023157"/>
    </source>
</evidence>
<evidence type="ECO:0000259" key="8">
    <source>
        <dbReference type="SMART" id="SM00329"/>
    </source>
</evidence>
<evidence type="ECO:0000256" key="3">
    <source>
        <dbReference type="ARBA" id="ARBA00022525"/>
    </source>
</evidence>
<evidence type="ECO:0000259" key="7">
    <source>
        <dbReference type="SMART" id="SM00328"/>
    </source>
</evidence>
<evidence type="ECO:0000256" key="6">
    <source>
        <dbReference type="PIRSR" id="PIRSR002417-50"/>
    </source>
</evidence>
<name>A0AA35X508_GEOBA</name>
<dbReference type="Gene3D" id="3.15.20.10">
    <property type="entry name" value="Bactericidal permeability-increasing protein, domain 2"/>
    <property type="match status" value="1"/>
</dbReference>
<organism evidence="9 10">
    <name type="scientific">Geodia barretti</name>
    <name type="common">Barrett's horny sponge</name>
    <dbReference type="NCBI Taxonomy" id="519541"/>
    <lineage>
        <taxon>Eukaryota</taxon>
        <taxon>Metazoa</taxon>
        <taxon>Porifera</taxon>
        <taxon>Demospongiae</taxon>
        <taxon>Heteroscleromorpha</taxon>
        <taxon>Tetractinellida</taxon>
        <taxon>Astrophorina</taxon>
        <taxon>Geodiidae</taxon>
        <taxon>Geodia</taxon>
    </lineage>
</organism>
<keyword evidence="10" id="KW-1185">Reference proteome</keyword>
<evidence type="ECO:0000256" key="1">
    <source>
        <dbReference type="ARBA" id="ARBA00004613"/>
    </source>
</evidence>
<dbReference type="InterPro" id="IPR001124">
    <property type="entry name" value="Lipid-bd_serum_glycop_C"/>
</dbReference>
<dbReference type="EMBL" id="CASHTH010003489">
    <property type="protein sequence ID" value="CAI8045638.1"/>
    <property type="molecule type" value="Genomic_DNA"/>
</dbReference>
<feature type="domain" description="Lipid-binding serum glycoprotein C-terminal" evidence="8">
    <location>
        <begin position="291"/>
        <end position="500"/>
    </location>
</feature>
<evidence type="ECO:0000256" key="5">
    <source>
        <dbReference type="ARBA" id="ARBA00023180"/>
    </source>
</evidence>
<dbReference type="InterPro" id="IPR017943">
    <property type="entry name" value="Bactericidal_perm-incr_a/b_dom"/>
</dbReference>
<dbReference type="Gene3D" id="3.15.10.10">
    <property type="entry name" value="Bactericidal permeability-increasing protein, domain 1"/>
    <property type="match status" value="1"/>
</dbReference>
<feature type="disulfide bond" evidence="6">
    <location>
        <begin position="179"/>
        <end position="218"/>
    </location>
</feature>
<accession>A0AA35X508</accession>
<gene>
    <name evidence="9" type="ORF">GBAR_LOCUS25249</name>
</gene>
<keyword evidence="5" id="KW-0325">Glycoprotein</keyword>
<dbReference type="Pfam" id="PF01273">
    <property type="entry name" value="LBP_BPI_CETP"/>
    <property type="match status" value="1"/>
</dbReference>
<sequence length="505" mass="55003">MAPIYIDELYLAAHRGTEMETAVFVAILGANLLLLQDFGSFATAASPGFRTAVTARGLNYVCQVLTPILKEKLSSLTIPDIEGNAETPIGSVRYELKNIQLSNLALPTSSLTSTSQGLVIQASDISFYIHGDWQYRGNDWPHIEDHGTCEIKIYEVFLEVHIGVATDSSGHAVVSTNYCDLHIGKLDIQFDGGASWLYNLFSSDISDELKGSIEEQICKTASLEIDTEGNKALASMPVNITISSVAEVDFAMIQDPIITTGHIETNHKGEFFRTDHPVEAPFTPPSLPAVTENTSMLYMWLTDYMANTAGFVYLAAGKLSYVVTPNMVPPSLPIQLNTSYFKDIIPQLYSKFPNWGMELKLNATKPPLLKLSSSGANFTVFGDVLVNVLKPGNSSDSELAFVLGAVVLAEAEFYLKNNSANLFVCGNTTFIRINLSLVSTNIGDFDVDVLQEAANLLSILYIIPLINNYANSGVPFPVIDDMTLTNASLKLGEDYVLVAADIVYS</sequence>
<evidence type="ECO:0000256" key="2">
    <source>
        <dbReference type="ARBA" id="ARBA00007292"/>
    </source>
</evidence>
<dbReference type="InterPro" id="IPR032942">
    <property type="entry name" value="BPI/LBP/Plunc"/>
</dbReference>
<protein>
    <submittedName>
        <fullName evidence="9">Bactericidal permeability-increasing protein</fullName>
    </submittedName>
</protein>
<dbReference type="FunFam" id="3.15.10.10:FF:000001">
    <property type="entry name" value="phospholipid transfer protein-like"/>
    <property type="match status" value="1"/>
</dbReference>
<dbReference type="Proteomes" id="UP001174909">
    <property type="component" value="Unassembled WGS sequence"/>
</dbReference>
<dbReference type="InterPro" id="IPR017942">
    <property type="entry name" value="Lipid-bd_serum_glycop_N"/>
</dbReference>
<dbReference type="PANTHER" id="PTHR10504:SF131">
    <property type="entry name" value="BPI2 DOMAIN-CONTAINING PROTEIN"/>
    <property type="match status" value="1"/>
</dbReference>
<proteinExistence type="inferred from homology"/>
<keyword evidence="4 6" id="KW-1015">Disulfide bond</keyword>
<feature type="domain" description="Lipid-binding serum glycoprotein N-terminal" evidence="7">
    <location>
        <begin position="52"/>
        <end position="276"/>
    </location>
</feature>
<dbReference type="SMART" id="SM00329">
    <property type="entry name" value="BPI2"/>
    <property type="match status" value="1"/>
</dbReference>
<dbReference type="GO" id="GO:0008289">
    <property type="term" value="F:lipid binding"/>
    <property type="evidence" value="ECO:0007669"/>
    <property type="project" value="InterPro"/>
</dbReference>
<dbReference type="FunFam" id="3.15.20.10:FF:000001">
    <property type="entry name" value="Phospholipid transfer protein"/>
    <property type="match status" value="1"/>
</dbReference>
<comment type="similarity">
    <text evidence="2">Belongs to the BPI/LBP/Plunc superfamily. BPI/LBP family.</text>
</comment>
<dbReference type="PIRSF" id="PIRSF002417">
    <property type="entry name" value="Lipid_binding_protein"/>
    <property type="match status" value="1"/>
</dbReference>
<evidence type="ECO:0000313" key="10">
    <source>
        <dbReference type="Proteomes" id="UP001174909"/>
    </source>
</evidence>
<keyword evidence="3" id="KW-0964">Secreted</keyword>